<protein>
    <recommendedName>
        <fullName evidence="3">phosphoenolpyruvate--glycerone phosphotransferase</fullName>
        <ecNumber evidence="3">2.7.1.121</ecNumber>
    </recommendedName>
</protein>
<dbReference type="RefSeq" id="WP_121521880.1">
    <property type="nucleotide sequence ID" value="NZ_RCHR01000002.1"/>
</dbReference>
<dbReference type="SMART" id="SM01120">
    <property type="entry name" value="Dak2"/>
    <property type="match status" value="1"/>
</dbReference>
<comment type="subunit">
    <text evidence="7">Homodimer. The dihydroxyacetone kinase complex is composed of a homodimer of DhaM, a homodimer of DhaK and the subunit DhaL.</text>
</comment>
<dbReference type="Gene3D" id="1.25.40.340">
    <property type="match status" value="1"/>
</dbReference>
<accession>A0A498DPZ1</accession>
<evidence type="ECO:0000256" key="8">
    <source>
        <dbReference type="ARBA" id="ARBA00055771"/>
    </source>
</evidence>
<evidence type="ECO:0000256" key="6">
    <source>
        <dbReference type="ARBA" id="ARBA00022798"/>
    </source>
</evidence>
<evidence type="ECO:0000256" key="7">
    <source>
        <dbReference type="ARBA" id="ARBA00046577"/>
    </source>
</evidence>
<evidence type="ECO:0000313" key="11">
    <source>
        <dbReference type="Proteomes" id="UP000270219"/>
    </source>
</evidence>
<dbReference type="PROSITE" id="PS51480">
    <property type="entry name" value="DHAL"/>
    <property type="match status" value="1"/>
</dbReference>
<dbReference type="FunFam" id="1.25.40.340:FF:000002">
    <property type="entry name" value="Dihydroxyacetone kinase, L subunit"/>
    <property type="match status" value="1"/>
</dbReference>
<keyword evidence="4" id="KW-0808">Transferase</keyword>
<dbReference type="InterPro" id="IPR004007">
    <property type="entry name" value="DhaL_dom"/>
</dbReference>
<comment type="caution">
    <text evidence="10">The sequence shown here is derived from an EMBL/GenBank/DDBJ whole genome shotgun (WGS) entry which is preliminary data.</text>
</comment>
<gene>
    <name evidence="10" type="primary">dhaL</name>
    <name evidence="10" type="ORF">D8M04_05330</name>
</gene>
<reference evidence="10 11" key="1">
    <citation type="submission" date="2018-10" db="EMBL/GenBank/DDBJ databases">
        <title>Oceanobacillus sp. YLB-02 draft genome.</title>
        <authorList>
            <person name="Yu L."/>
        </authorList>
    </citation>
    <scope>NUCLEOTIDE SEQUENCE [LARGE SCALE GENOMIC DNA]</scope>
    <source>
        <strain evidence="10 11">YLB-02</strain>
    </source>
</reference>
<dbReference type="Proteomes" id="UP000270219">
    <property type="component" value="Unassembled WGS sequence"/>
</dbReference>
<keyword evidence="11" id="KW-1185">Reference proteome</keyword>
<dbReference type="PANTHER" id="PTHR28629:SF4">
    <property type="entry name" value="TRIOKINASE_FMN CYCLASE"/>
    <property type="match status" value="1"/>
</dbReference>
<dbReference type="GO" id="GO:0005829">
    <property type="term" value="C:cytosol"/>
    <property type="evidence" value="ECO:0007669"/>
    <property type="project" value="TreeGrafter"/>
</dbReference>
<dbReference type="EC" id="2.7.1.121" evidence="3"/>
<dbReference type="PANTHER" id="PTHR28629">
    <property type="entry name" value="TRIOKINASE/FMN CYCLASE"/>
    <property type="match status" value="1"/>
</dbReference>
<proteinExistence type="predicted"/>
<keyword evidence="6" id="KW-0319">Glycerol metabolism</keyword>
<evidence type="ECO:0000259" key="9">
    <source>
        <dbReference type="PROSITE" id="PS51480"/>
    </source>
</evidence>
<dbReference type="NCBIfam" id="TIGR02365">
    <property type="entry name" value="dha_L_ycgS"/>
    <property type="match status" value="1"/>
</dbReference>
<evidence type="ECO:0000256" key="4">
    <source>
        <dbReference type="ARBA" id="ARBA00022679"/>
    </source>
</evidence>
<dbReference type="Pfam" id="PF02734">
    <property type="entry name" value="Dak2"/>
    <property type="match status" value="1"/>
</dbReference>
<dbReference type="SUPFAM" id="SSF101473">
    <property type="entry name" value="DhaL-like"/>
    <property type="match status" value="1"/>
</dbReference>
<evidence type="ECO:0000256" key="5">
    <source>
        <dbReference type="ARBA" id="ARBA00022777"/>
    </source>
</evidence>
<sequence>MELTIEDTIKWMQLTNDKIQKNKEHLTALDQVIGDSDHGINMARGFQEVMKKLDAATYETVSDVMKDVAMTLMSKVGGAAGPLYGTAFLKLSMSLKDSQKVDESSFAKALEEAVQGIIMRGKANAGEKTMLDVWIPVQDYFSANNVKADELETIAKTAMEQTKELKATKGRASYFKDKSIGHIDPGSASSYYLFTSLAEVIE</sequence>
<comment type="function">
    <text evidence="8">ADP-binding subunit of the dihydroxyacetone kinase, which is responsible for the phosphoenolpyruvate (PEP)-dependent phosphorylation of dihydroxyacetone. DhaL-ADP is converted to DhaL-ATP via a phosphoryl group transfer from DhaM and transmits it to dihydroxyacetone binds to DhaK.</text>
</comment>
<dbReference type="GO" id="GO:0019563">
    <property type="term" value="P:glycerol catabolic process"/>
    <property type="evidence" value="ECO:0007669"/>
    <property type="project" value="TreeGrafter"/>
</dbReference>
<dbReference type="InterPro" id="IPR036117">
    <property type="entry name" value="DhaL_dom_sf"/>
</dbReference>
<evidence type="ECO:0000256" key="1">
    <source>
        <dbReference type="ARBA" id="ARBA00001113"/>
    </source>
</evidence>
<name>A0A498DPZ1_9BACI</name>
<comment type="pathway">
    <text evidence="2">Polyol metabolism; glycerol degradation.</text>
</comment>
<evidence type="ECO:0000256" key="2">
    <source>
        <dbReference type="ARBA" id="ARBA00004745"/>
    </source>
</evidence>
<evidence type="ECO:0000313" key="10">
    <source>
        <dbReference type="EMBL" id="RLL46629.1"/>
    </source>
</evidence>
<dbReference type="AlphaFoldDB" id="A0A498DPZ1"/>
<dbReference type="GO" id="GO:0004371">
    <property type="term" value="F:glycerone kinase activity"/>
    <property type="evidence" value="ECO:0007669"/>
    <property type="project" value="InterPro"/>
</dbReference>
<keyword evidence="5 10" id="KW-0418">Kinase</keyword>
<evidence type="ECO:0000256" key="3">
    <source>
        <dbReference type="ARBA" id="ARBA00012095"/>
    </source>
</evidence>
<dbReference type="InterPro" id="IPR012737">
    <property type="entry name" value="DhaK_L_YcgS"/>
</dbReference>
<comment type="catalytic activity">
    <reaction evidence="1">
        <text>dihydroxyacetone + phosphoenolpyruvate = dihydroxyacetone phosphate + pyruvate</text>
        <dbReference type="Rhea" id="RHEA:18381"/>
        <dbReference type="ChEBI" id="CHEBI:15361"/>
        <dbReference type="ChEBI" id="CHEBI:16016"/>
        <dbReference type="ChEBI" id="CHEBI:57642"/>
        <dbReference type="ChEBI" id="CHEBI:58702"/>
        <dbReference type="EC" id="2.7.1.121"/>
    </reaction>
</comment>
<dbReference type="OrthoDB" id="9800291at2"/>
<dbReference type="GO" id="GO:0047324">
    <property type="term" value="F:phosphoenolpyruvate-glycerone phosphotransferase activity"/>
    <property type="evidence" value="ECO:0007669"/>
    <property type="project" value="UniProtKB-EC"/>
</dbReference>
<organism evidence="10 11">
    <name type="scientific">Oceanobacillus piezotolerans</name>
    <dbReference type="NCBI Taxonomy" id="2448030"/>
    <lineage>
        <taxon>Bacteria</taxon>
        <taxon>Bacillati</taxon>
        <taxon>Bacillota</taxon>
        <taxon>Bacilli</taxon>
        <taxon>Bacillales</taxon>
        <taxon>Bacillaceae</taxon>
        <taxon>Oceanobacillus</taxon>
    </lineage>
</organism>
<dbReference type="InterPro" id="IPR050861">
    <property type="entry name" value="Dihydroxyacetone_Kinase"/>
</dbReference>
<dbReference type="EMBL" id="RCHR01000002">
    <property type="protein sequence ID" value="RLL46629.1"/>
    <property type="molecule type" value="Genomic_DNA"/>
</dbReference>
<feature type="domain" description="DhaL" evidence="9">
    <location>
        <begin position="6"/>
        <end position="199"/>
    </location>
</feature>